<reference evidence="9 10" key="1">
    <citation type="submission" date="2023-06" db="EMBL/GenBank/DDBJ databases">
        <title>Five Gram-positive bacteria isolated from mangrove sediments in Shenzhen, Guangdong, China.</title>
        <authorList>
            <person name="Yu S."/>
            <person name="Zheng W."/>
            <person name="Huang Y."/>
        </authorList>
    </citation>
    <scope>NUCLEOTIDE SEQUENCE [LARGE SCALE GENOMIC DNA]</scope>
    <source>
        <strain evidence="9 10">SaN35-3</strain>
    </source>
</reference>
<feature type="transmembrane region" description="Helical" evidence="8">
    <location>
        <begin position="88"/>
        <end position="114"/>
    </location>
</feature>
<keyword evidence="10" id="KW-1185">Reference proteome</keyword>
<feature type="transmembrane region" description="Helical" evidence="8">
    <location>
        <begin position="120"/>
        <end position="138"/>
    </location>
</feature>
<evidence type="ECO:0000256" key="6">
    <source>
        <dbReference type="ARBA" id="ARBA00022989"/>
    </source>
</evidence>
<keyword evidence="5 8" id="KW-0812">Transmembrane</keyword>
<dbReference type="PANTHER" id="PTHR34975:SF2">
    <property type="entry name" value="SPORE GERMINATION PROTEIN A2"/>
    <property type="match status" value="1"/>
</dbReference>
<evidence type="ECO:0000313" key="10">
    <source>
        <dbReference type="Proteomes" id="UP001197974"/>
    </source>
</evidence>
<evidence type="ECO:0000256" key="8">
    <source>
        <dbReference type="SAM" id="Phobius"/>
    </source>
</evidence>
<evidence type="ECO:0000256" key="4">
    <source>
        <dbReference type="ARBA" id="ARBA00022544"/>
    </source>
</evidence>
<feature type="transmembrane region" description="Helical" evidence="8">
    <location>
        <begin position="12"/>
        <end position="31"/>
    </location>
</feature>
<dbReference type="InterPro" id="IPR004761">
    <property type="entry name" value="Spore_GerAB"/>
</dbReference>
<evidence type="ECO:0000256" key="2">
    <source>
        <dbReference type="ARBA" id="ARBA00007998"/>
    </source>
</evidence>
<evidence type="ECO:0000256" key="5">
    <source>
        <dbReference type="ARBA" id="ARBA00022692"/>
    </source>
</evidence>
<dbReference type="Proteomes" id="UP001197974">
    <property type="component" value="Chromosome"/>
</dbReference>
<dbReference type="EMBL" id="CP129013">
    <property type="protein sequence ID" value="WLR43157.1"/>
    <property type="molecule type" value="Genomic_DNA"/>
</dbReference>
<sequence>MENKDQNNLFNAPMLIFIVISTQVGVGVAGFQRIIFQEAKQDSWISIVIAGITINLIIWVIVRTVQAYDGKDLFEIHHHVFGKIIGRIFNIIFCIYLLSAYLVIVLDYILIVRVWVFPTLQNWIIGLLLLFLTIYGLLGGLRLIVGIAFTVFFSTIWMLFLLLEPVNYIDVRNLLPVFEASPKQLIIGTYRMTLTVLGFEILYFVLPYVKEKNKSMWFAQIGAVVTTLIYIIVMVISIAYFSPKQLDRTVWATLTMFKIVRFPNLERFEIVAVSMWMIVILPNLLIYMWSAIKGLKRVFTFSTRKAIYLTFPIIFMGILSFTTTEEIIMITDKVSHLGFALAFVYPLFLGMITLLKIRYKEKVVKK</sequence>
<name>A0ABY9JXB8_9BACI</name>
<keyword evidence="7 8" id="KW-0472">Membrane</keyword>
<evidence type="ECO:0000256" key="7">
    <source>
        <dbReference type="ARBA" id="ARBA00023136"/>
    </source>
</evidence>
<evidence type="ECO:0000256" key="3">
    <source>
        <dbReference type="ARBA" id="ARBA00022448"/>
    </source>
</evidence>
<dbReference type="RefSeq" id="WP_226538980.1">
    <property type="nucleotide sequence ID" value="NZ_CP129013.1"/>
</dbReference>
<feature type="transmembrane region" description="Helical" evidence="8">
    <location>
        <begin position="183"/>
        <end position="205"/>
    </location>
</feature>
<keyword evidence="4" id="KW-0309">Germination</keyword>
<feature type="transmembrane region" description="Helical" evidence="8">
    <location>
        <begin position="143"/>
        <end position="163"/>
    </location>
</feature>
<feature type="transmembrane region" description="Helical" evidence="8">
    <location>
        <begin position="309"/>
        <end position="331"/>
    </location>
</feature>
<feature type="transmembrane region" description="Helical" evidence="8">
    <location>
        <begin position="43"/>
        <end position="62"/>
    </location>
</feature>
<comment type="subcellular location">
    <subcellularLocation>
        <location evidence="1">Membrane</location>
        <topology evidence="1">Multi-pass membrane protein</topology>
    </subcellularLocation>
</comment>
<gene>
    <name evidence="9" type="ORF">LC087_02835</name>
</gene>
<dbReference type="PANTHER" id="PTHR34975">
    <property type="entry name" value="SPORE GERMINATION PROTEIN A2"/>
    <property type="match status" value="1"/>
</dbReference>
<keyword evidence="6 8" id="KW-1133">Transmembrane helix</keyword>
<feature type="transmembrane region" description="Helical" evidence="8">
    <location>
        <begin position="337"/>
        <end position="357"/>
    </location>
</feature>
<dbReference type="Gene3D" id="1.20.1740.10">
    <property type="entry name" value="Amino acid/polyamine transporter I"/>
    <property type="match status" value="1"/>
</dbReference>
<evidence type="ECO:0000256" key="1">
    <source>
        <dbReference type="ARBA" id="ARBA00004141"/>
    </source>
</evidence>
<evidence type="ECO:0000313" key="9">
    <source>
        <dbReference type="EMBL" id="WLR43157.1"/>
    </source>
</evidence>
<dbReference type="NCBIfam" id="TIGR00912">
    <property type="entry name" value="2A0309"/>
    <property type="match status" value="1"/>
</dbReference>
<feature type="transmembrane region" description="Helical" evidence="8">
    <location>
        <begin position="270"/>
        <end position="289"/>
    </location>
</feature>
<feature type="transmembrane region" description="Helical" evidence="8">
    <location>
        <begin position="217"/>
        <end position="241"/>
    </location>
</feature>
<protein>
    <submittedName>
        <fullName evidence="9">GerAB/ArcD/ProY family transporter</fullName>
    </submittedName>
</protein>
<organism evidence="9 10">
    <name type="scientific">Bacillus carboniphilus</name>
    <dbReference type="NCBI Taxonomy" id="86663"/>
    <lineage>
        <taxon>Bacteria</taxon>
        <taxon>Bacillati</taxon>
        <taxon>Bacillota</taxon>
        <taxon>Bacilli</taxon>
        <taxon>Bacillales</taxon>
        <taxon>Bacillaceae</taxon>
        <taxon>Bacillus</taxon>
    </lineage>
</organism>
<proteinExistence type="inferred from homology"/>
<dbReference type="Pfam" id="PF03845">
    <property type="entry name" value="Spore_permease"/>
    <property type="match status" value="1"/>
</dbReference>
<comment type="similarity">
    <text evidence="2">Belongs to the amino acid-polyamine-organocation (APC) superfamily. Spore germination protein (SGP) (TC 2.A.3.9) family.</text>
</comment>
<accession>A0ABY9JXB8</accession>
<keyword evidence="3" id="KW-0813">Transport</keyword>